<feature type="non-terminal residue" evidence="2">
    <location>
        <position position="324"/>
    </location>
</feature>
<evidence type="ECO:0000313" key="2">
    <source>
        <dbReference type="EMBL" id="CAH0731256.1"/>
    </source>
</evidence>
<dbReference type="EMBL" id="OV170229">
    <property type="protein sequence ID" value="CAH0731256.1"/>
    <property type="molecule type" value="Genomic_DNA"/>
</dbReference>
<accession>A0A8J9V320</accession>
<keyword evidence="3" id="KW-1185">Reference proteome</keyword>
<feature type="chain" id="PRO_5035439186" evidence="1">
    <location>
        <begin position="18"/>
        <end position="324"/>
    </location>
</feature>
<keyword evidence="1" id="KW-0732">Signal</keyword>
<dbReference type="AlphaFoldDB" id="A0A8J9V320"/>
<reference evidence="2" key="1">
    <citation type="submission" date="2021-12" db="EMBL/GenBank/DDBJ databases">
        <authorList>
            <person name="Martin H S."/>
        </authorList>
    </citation>
    <scope>NUCLEOTIDE SEQUENCE</scope>
</reference>
<proteinExistence type="predicted"/>
<dbReference type="Proteomes" id="UP000838878">
    <property type="component" value="Chromosome 9"/>
</dbReference>
<organism evidence="2 3">
    <name type="scientific">Brenthis ino</name>
    <name type="common">lesser marbled fritillary</name>
    <dbReference type="NCBI Taxonomy" id="405034"/>
    <lineage>
        <taxon>Eukaryota</taxon>
        <taxon>Metazoa</taxon>
        <taxon>Ecdysozoa</taxon>
        <taxon>Arthropoda</taxon>
        <taxon>Hexapoda</taxon>
        <taxon>Insecta</taxon>
        <taxon>Pterygota</taxon>
        <taxon>Neoptera</taxon>
        <taxon>Endopterygota</taxon>
        <taxon>Lepidoptera</taxon>
        <taxon>Glossata</taxon>
        <taxon>Ditrysia</taxon>
        <taxon>Papilionoidea</taxon>
        <taxon>Nymphalidae</taxon>
        <taxon>Heliconiinae</taxon>
        <taxon>Argynnini</taxon>
        <taxon>Brenthis</taxon>
    </lineage>
</organism>
<name>A0A8J9V320_9NEOP</name>
<evidence type="ECO:0000256" key="1">
    <source>
        <dbReference type="SAM" id="SignalP"/>
    </source>
</evidence>
<evidence type="ECO:0000313" key="3">
    <source>
        <dbReference type="Proteomes" id="UP000838878"/>
    </source>
</evidence>
<sequence>MELTLVLLLLHIASGLCINLQSLESFLEKNAELQINDKAEQRPVNELNDNPEQVNPGRRIFKVLPFKSNKKWNTKYQSQPDKSPLTENIPIAIIVAAKRDQDESKINTEYAYPRQTSEEEVIDIKKNKTLHLTDNISPSSTLNTAKSGMGSSNDVKIKHAIDHVNEINKRILETIATRNSTQHPNKDLKEKSLEIEKSIFSDKINKDLNEIEMKKNDMIPKLNITDKKAIEGNNSDGHYYDGKLVQMKNDKNIASEEKEPIVLKSTDDLIHEIETKFIKPTSDNKNELDDVIKDYIDESKIIVGPNPHKDIVYKDFNLIFIFNK</sequence>
<gene>
    <name evidence="2" type="ORF">BINO364_LOCUS16151</name>
</gene>
<dbReference type="OrthoDB" id="10435006at2759"/>
<protein>
    <submittedName>
        <fullName evidence="2">Uncharacterized protein</fullName>
    </submittedName>
</protein>
<feature type="signal peptide" evidence="1">
    <location>
        <begin position="1"/>
        <end position="17"/>
    </location>
</feature>